<dbReference type="Proteomes" id="UP001085076">
    <property type="component" value="Miscellaneous, Linkage group lg01"/>
</dbReference>
<dbReference type="OrthoDB" id="26525at2759"/>
<dbReference type="GO" id="GO:0005509">
    <property type="term" value="F:calcium ion binding"/>
    <property type="evidence" value="ECO:0007669"/>
    <property type="project" value="InterPro"/>
</dbReference>
<name>A0A9D5HRF8_9LILI</name>
<dbReference type="Pfam" id="PF13499">
    <property type="entry name" value="EF-hand_7"/>
    <property type="match status" value="1"/>
</dbReference>
<protein>
    <recommendedName>
        <fullName evidence="5">EF-hand domain-containing protein</fullName>
    </recommendedName>
</protein>
<comment type="function">
    <text evidence="1">Potential calcium sensor.</text>
</comment>
<dbReference type="InterPro" id="IPR039647">
    <property type="entry name" value="EF_hand_pair_protein_CML-like"/>
</dbReference>
<dbReference type="PROSITE" id="PS50222">
    <property type="entry name" value="EF_HAND_2"/>
    <property type="match status" value="2"/>
</dbReference>
<keyword evidence="3" id="KW-0677">Repeat</keyword>
<dbReference type="SUPFAM" id="SSF47473">
    <property type="entry name" value="EF-hand"/>
    <property type="match status" value="1"/>
</dbReference>
<dbReference type="AlphaFoldDB" id="A0A9D5HRF8"/>
<keyword evidence="4" id="KW-0106">Calcium</keyword>
<dbReference type="InterPro" id="IPR002048">
    <property type="entry name" value="EF_hand_dom"/>
</dbReference>
<evidence type="ECO:0000259" key="5">
    <source>
        <dbReference type="PROSITE" id="PS50222"/>
    </source>
</evidence>
<dbReference type="InterPro" id="IPR018247">
    <property type="entry name" value="EF_Hand_1_Ca_BS"/>
</dbReference>
<dbReference type="Gene3D" id="1.10.238.10">
    <property type="entry name" value="EF-hand"/>
    <property type="match status" value="1"/>
</dbReference>
<evidence type="ECO:0000256" key="3">
    <source>
        <dbReference type="ARBA" id="ARBA00022737"/>
    </source>
</evidence>
<keyword evidence="2" id="KW-0479">Metal-binding</keyword>
<dbReference type="CDD" id="cd00051">
    <property type="entry name" value="EFh"/>
    <property type="match status" value="1"/>
</dbReference>
<proteinExistence type="predicted"/>
<dbReference type="SMART" id="SM00054">
    <property type="entry name" value="EFh"/>
    <property type="match status" value="2"/>
</dbReference>
<accession>A0A9D5HRF8</accession>
<gene>
    <name evidence="6" type="ORF">J5N97_003693</name>
</gene>
<evidence type="ECO:0000256" key="2">
    <source>
        <dbReference type="ARBA" id="ARBA00022723"/>
    </source>
</evidence>
<keyword evidence="7" id="KW-1185">Reference proteome</keyword>
<reference evidence="6" key="2">
    <citation type="journal article" date="2022" name="Hortic Res">
        <title>The genome of Dioscorea zingiberensis sheds light on the biosynthesis, origin and evolution of the medicinally important diosgenin saponins.</title>
        <authorList>
            <person name="Li Y."/>
            <person name="Tan C."/>
            <person name="Li Z."/>
            <person name="Guo J."/>
            <person name="Li S."/>
            <person name="Chen X."/>
            <person name="Wang C."/>
            <person name="Dai X."/>
            <person name="Yang H."/>
            <person name="Song W."/>
            <person name="Hou L."/>
            <person name="Xu J."/>
            <person name="Tong Z."/>
            <person name="Xu A."/>
            <person name="Yuan X."/>
            <person name="Wang W."/>
            <person name="Yang Q."/>
            <person name="Chen L."/>
            <person name="Sun Z."/>
            <person name="Wang K."/>
            <person name="Pan B."/>
            <person name="Chen J."/>
            <person name="Bao Y."/>
            <person name="Liu F."/>
            <person name="Qi X."/>
            <person name="Gang D.R."/>
            <person name="Wen J."/>
            <person name="Li J."/>
        </authorList>
    </citation>
    <scope>NUCLEOTIDE SEQUENCE</scope>
    <source>
        <strain evidence="6">Dzin_1.0</strain>
    </source>
</reference>
<feature type="domain" description="EF-hand" evidence="5">
    <location>
        <begin position="93"/>
        <end position="126"/>
    </location>
</feature>
<evidence type="ECO:0000256" key="1">
    <source>
        <dbReference type="ARBA" id="ARBA00003291"/>
    </source>
</evidence>
<reference evidence="6" key="1">
    <citation type="submission" date="2021-03" db="EMBL/GenBank/DDBJ databases">
        <authorList>
            <person name="Li Z."/>
            <person name="Yang C."/>
        </authorList>
    </citation>
    <scope>NUCLEOTIDE SEQUENCE</scope>
    <source>
        <strain evidence="6">Dzin_1.0</strain>
        <tissue evidence="6">Leaf</tissue>
    </source>
</reference>
<dbReference type="PANTHER" id="PTHR10891">
    <property type="entry name" value="EF-HAND CALCIUM-BINDING DOMAIN CONTAINING PROTEIN"/>
    <property type="match status" value="1"/>
</dbReference>
<feature type="domain" description="EF-hand" evidence="5">
    <location>
        <begin position="55"/>
        <end position="90"/>
    </location>
</feature>
<dbReference type="EMBL" id="JAGGNH010000001">
    <property type="protein sequence ID" value="KAJ0985337.1"/>
    <property type="molecule type" value="Genomic_DNA"/>
</dbReference>
<comment type="caution">
    <text evidence="6">The sequence shown here is derived from an EMBL/GenBank/DDBJ whole genome shotgun (WGS) entry which is preliminary data.</text>
</comment>
<dbReference type="FunFam" id="1.10.238.10:FF:000089">
    <property type="entry name" value="calmodulin-like protein 3"/>
    <property type="match status" value="1"/>
</dbReference>
<evidence type="ECO:0000313" key="7">
    <source>
        <dbReference type="Proteomes" id="UP001085076"/>
    </source>
</evidence>
<evidence type="ECO:0000313" key="6">
    <source>
        <dbReference type="EMBL" id="KAJ0985337.1"/>
    </source>
</evidence>
<sequence>MGETCFQKDADEDITDDEISVVMRKVGMIGWRLETSCEDCKLLETALRFLEEKEASLNELEEAFYVFDRNEDGFISPSELWSVLRRLGFKEGVRLEDCERMISVFDENGDGRIDFDEFRNMLENAC</sequence>
<dbReference type="InterPro" id="IPR011992">
    <property type="entry name" value="EF-hand-dom_pair"/>
</dbReference>
<evidence type="ECO:0000256" key="4">
    <source>
        <dbReference type="ARBA" id="ARBA00022837"/>
    </source>
</evidence>
<organism evidence="6 7">
    <name type="scientific">Dioscorea zingiberensis</name>
    <dbReference type="NCBI Taxonomy" id="325984"/>
    <lineage>
        <taxon>Eukaryota</taxon>
        <taxon>Viridiplantae</taxon>
        <taxon>Streptophyta</taxon>
        <taxon>Embryophyta</taxon>
        <taxon>Tracheophyta</taxon>
        <taxon>Spermatophyta</taxon>
        <taxon>Magnoliopsida</taxon>
        <taxon>Liliopsida</taxon>
        <taxon>Dioscoreales</taxon>
        <taxon>Dioscoreaceae</taxon>
        <taxon>Dioscorea</taxon>
    </lineage>
</organism>
<dbReference type="PROSITE" id="PS00018">
    <property type="entry name" value="EF_HAND_1"/>
    <property type="match status" value="2"/>
</dbReference>